<dbReference type="InterPro" id="IPR023213">
    <property type="entry name" value="CAT-like_dom_sf"/>
</dbReference>
<dbReference type="GO" id="GO:0016747">
    <property type="term" value="F:acyltransferase activity, transferring groups other than amino-acyl groups"/>
    <property type="evidence" value="ECO:0007669"/>
    <property type="project" value="UniProtKB-ARBA"/>
</dbReference>
<evidence type="ECO:0008006" key="5">
    <source>
        <dbReference type="Google" id="ProtNLM"/>
    </source>
</evidence>
<dbReference type="Pfam" id="PF02458">
    <property type="entry name" value="Transferase"/>
    <property type="match status" value="2"/>
</dbReference>
<dbReference type="PANTHER" id="PTHR31147:SF66">
    <property type="entry name" value="OS05G0315700 PROTEIN"/>
    <property type="match status" value="1"/>
</dbReference>
<dbReference type="EMBL" id="RWGY01000051">
    <property type="protein sequence ID" value="TVU05130.1"/>
    <property type="molecule type" value="Genomic_DNA"/>
</dbReference>
<name>A0A5J9T1I2_9POAL</name>
<dbReference type="Gramene" id="TVU05130">
    <property type="protein sequence ID" value="TVU05130"/>
    <property type="gene ID" value="EJB05_48281"/>
</dbReference>
<comment type="caution">
    <text evidence="3">The sequence shown here is derived from an EMBL/GenBank/DDBJ whole genome shotgun (WGS) entry which is preliminary data.</text>
</comment>
<evidence type="ECO:0000256" key="2">
    <source>
        <dbReference type="ARBA" id="ARBA00022679"/>
    </source>
</evidence>
<evidence type="ECO:0000313" key="3">
    <source>
        <dbReference type="EMBL" id="TVU05130.1"/>
    </source>
</evidence>
<dbReference type="Gene3D" id="3.30.559.10">
    <property type="entry name" value="Chloramphenicol acetyltransferase-like domain"/>
    <property type="match status" value="4"/>
</dbReference>
<keyword evidence="2" id="KW-0808">Transferase</keyword>
<dbReference type="OrthoDB" id="1483986at2759"/>
<comment type="similarity">
    <text evidence="1">Belongs to the plant acyltransferase family.</text>
</comment>
<sequence length="653" mass="71560">MADGQGLVQFLGAVTELARGAAAPTVRPVWGRELLEARSPPRPSFPHREYDEGATVPFSLEDDVEELAQRSFFFGPREVAAIRANLPPRLRKSSTTYEVIAASLWKCRTMALSPNSEAETRFIFAVNVRGDKTGSRIIPDGYYGNAIVVPVAIATAGELCARALEEDEYREFRLQQIIIGSYETRMAALTPAALKFTVRRKPAVLVAPAAPTPRKLKRLSDIDDQEGLWLQVPFMFYRRDASTDGRDPVQVIRDAIARALVHYYPFAGRLRELEKRKLAVDCNGKGILFIEADADVGLEQFGDALHPPFPCFEELLFDVPGSSAILDSPLLLVQVTRLTCGGFVLAVSLNHTMADAPGLVRFLRAVAELARGAAALTVQPEWGREILEARNPPRPSSSFAHREYDEGVTVRVLLEDDVEVEALQRSFFFGPQEVSAIRTQLPPHLRKSSSTFEIIAGSLWKCRAMAVAPNADEEEMRFTFPASSRVGKTGQLRVPEGYYGNTIVCPVAISTAGELRARPVGYAVELVRKAKEQVNAEYAQSVADLMVLRGRPGIALGRHGFMVADFSKVGFTDLDYGWGRPVYAPVAKGYVMTTFLGRATNPKGEDGVVVPMCLPGPAMDRFVEEMGKLVRLPVDVAAAKQPPGVIAAKMSAL</sequence>
<evidence type="ECO:0000256" key="1">
    <source>
        <dbReference type="ARBA" id="ARBA00009861"/>
    </source>
</evidence>
<reference evidence="3 4" key="1">
    <citation type="journal article" date="2019" name="Sci. Rep.">
        <title>A high-quality genome of Eragrostis curvula grass provides insights into Poaceae evolution and supports new strategies to enhance forage quality.</title>
        <authorList>
            <person name="Carballo J."/>
            <person name="Santos B.A.C.M."/>
            <person name="Zappacosta D."/>
            <person name="Garbus I."/>
            <person name="Selva J.P."/>
            <person name="Gallo C.A."/>
            <person name="Diaz A."/>
            <person name="Albertini E."/>
            <person name="Caccamo M."/>
            <person name="Echenique V."/>
        </authorList>
    </citation>
    <scope>NUCLEOTIDE SEQUENCE [LARGE SCALE GENOMIC DNA]</scope>
    <source>
        <strain evidence="4">cv. Victoria</strain>
        <tissue evidence="3">Leaf</tissue>
    </source>
</reference>
<dbReference type="AlphaFoldDB" id="A0A5J9T1I2"/>
<proteinExistence type="inferred from homology"/>
<dbReference type="Proteomes" id="UP000324897">
    <property type="component" value="Unassembled WGS sequence"/>
</dbReference>
<dbReference type="PANTHER" id="PTHR31147">
    <property type="entry name" value="ACYL TRANSFERASE 4"/>
    <property type="match status" value="1"/>
</dbReference>
<protein>
    <recommendedName>
        <fullName evidence="5">Benzyl alcohol O-benzoyltransferase</fullName>
    </recommendedName>
</protein>
<accession>A0A5J9T1I2</accession>
<evidence type="ECO:0000313" key="4">
    <source>
        <dbReference type="Proteomes" id="UP000324897"/>
    </source>
</evidence>
<organism evidence="3 4">
    <name type="scientific">Eragrostis curvula</name>
    <name type="common">weeping love grass</name>
    <dbReference type="NCBI Taxonomy" id="38414"/>
    <lineage>
        <taxon>Eukaryota</taxon>
        <taxon>Viridiplantae</taxon>
        <taxon>Streptophyta</taxon>
        <taxon>Embryophyta</taxon>
        <taxon>Tracheophyta</taxon>
        <taxon>Spermatophyta</taxon>
        <taxon>Magnoliopsida</taxon>
        <taxon>Liliopsida</taxon>
        <taxon>Poales</taxon>
        <taxon>Poaceae</taxon>
        <taxon>PACMAD clade</taxon>
        <taxon>Chloridoideae</taxon>
        <taxon>Eragrostideae</taxon>
        <taxon>Eragrostidinae</taxon>
        <taxon>Eragrostis</taxon>
    </lineage>
</organism>
<keyword evidence="4" id="KW-1185">Reference proteome</keyword>
<feature type="non-terminal residue" evidence="3">
    <location>
        <position position="1"/>
    </location>
</feature>
<gene>
    <name evidence="3" type="ORF">EJB05_48281</name>
</gene>
<dbReference type="InterPro" id="IPR050898">
    <property type="entry name" value="Plant_acyltransferase"/>
</dbReference>